<dbReference type="InterPro" id="IPR015266">
    <property type="entry name" value="DUF1947"/>
</dbReference>
<dbReference type="CDD" id="cd21154">
    <property type="entry name" value="PUA_MJ1432-like"/>
    <property type="match status" value="1"/>
</dbReference>
<dbReference type="PIRSF" id="PIRSF005067">
    <property type="entry name" value="Tma_RNA-bind_prd"/>
    <property type="match status" value="1"/>
</dbReference>
<dbReference type="InterPro" id="IPR004521">
    <property type="entry name" value="Uncharacterised_CHP00451"/>
</dbReference>
<evidence type="ECO:0000313" key="3">
    <source>
        <dbReference type="Proteomes" id="UP000186851"/>
    </source>
</evidence>
<proteinExistence type="predicted"/>
<dbReference type="InterPro" id="IPR002478">
    <property type="entry name" value="PUA"/>
</dbReference>
<feature type="domain" description="PUA" evidence="1">
    <location>
        <begin position="80"/>
        <end position="155"/>
    </location>
</feature>
<protein>
    <submittedName>
        <fullName evidence="2">DUF1947 domain-containing protein</fullName>
    </submittedName>
</protein>
<sequence>MEVKSRHYLSAKDVKKFNQEIVKLYPHLEGSVELKNSTVEVITLTENIKLYIVDNKLDWIMIKDRLIPSVSLLNRGLEIPFIKVDMGAIPFIAKGADVMRPGIVDASDKISRGSIVKIIDEKYSKTIAVGESLINYEEFKVKKQGKAVKVLHHVGDKLWSLAGSLNIKQ</sequence>
<evidence type="ECO:0000313" key="2">
    <source>
        <dbReference type="EMBL" id="WEU40785.1"/>
    </source>
</evidence>
<dbReference type="EMBL" id="CP091871">
    <property type="protein sequence ID" value="WEU40785.1"/>
    <property type="molecule type" value="Genomic_DNA"/>
</dbReference>
<reference evidence="2" key="2">
    <citation type="journal article" date="2022" name="Nat. Microbiol.">
        <title>A closed Candidatus Odinarchaeum chromosome exposes Asgard archaeal viruses.</title>
        <authorList>
            <person name="Tamarit D."/>
            <person name="Caceres E.F."/>
            <person name="Krupovic M."/>
            <person name="Nijland R."/>
            <person name="Eme L."/>
            <person name="Robinson N.P."/>
            <person name="Ettema T.J.G."/>
        </authorList>
    </citation>
    <scope>NUCLEOTIDE SEQUENCE</scope>
    <source>
        <strain evidence="2">LCB_4</strain>
    </source>
</reference>
<accession>A0AAF0D339</accession>
<dbReference type="AlphaFoldDB" id="A0AAF0D339"/>
<dbReference type="GO" id="GO:0001731">
    <property type="term" value="P:formation of translation preinitiation complex"/>
    <property type="evidence" value="ECO:0007669"/>
    <property type="project" value="TreeGrafter"/>
</dbReference>
<dbReference type="Pfam" id="PF01472">
    <property type="entry name" value="PUA"/>
    <property type="match status" value="1"/>
</dbReference>
<dbReference type="Pfam" id="PF09183">
    <property type="entry name" value="DUF1947"/>
    <property type="match status" value="1"/>
</dbReference>
<dbReference type="GO" id="GO:0003723">
    <property type="term" value="F:RNA binding"/>
    <property type="evidence" value="ECO:0007669"/>
    <property type="project" value="InterPro"/>
</dbReference>
<organism evidence="2 3">
    <name type="scientific">Odinarchaeota yellowstonii (strain LCB_4)</name>
    <dbReference type="NCBI Taxonomy" id="1841599"/>
    <lineage>
        <taxon>Archaea</taxon>
        <taxon>Promethearchaeati</taxon>
        <taxon>Candidatus Odinarchaeota</taxon>
        <taxon>Candidatus Odinarchaeia</taxon>
        <taxon>Candidatus Odinarchaeales</taxon>
        <taxon>Candidatus Odinarchaeaceae</taxon>
        <taxon>Candidatus Odinarchaeum</taxon>
    </lineage>
</organism>
<dbReference type="NCBIfam" id="TIGR03684">
    <property type="entry name" value="arCOG00985"/>
    <property type="match status" value="1"/>
</dbReference>
<dbReference type="Gene3D" id="3.10.400.20">
    <property type="match status" value="1"/>
</dbReference>
<reference evidence="2" key="1">
    <citation type="journal article" date="2017" name="Nature">
        <title>Asgard archaea illuminate the origin of eukaryotic cellular complexity.</title>
        <authorList>
            <person name="Zaremba-Niedzwiedzka K."/>
            <person name="Caceres E.F."/>
            <person name="Saw J.H."/>
            <person name="Backstrom D."/>
            <person name="Juzokaite L."/>
            <person name="Vancaester E."/>
            <person name="Seitz K.W."/>
            <person name="Anantharaman K."/>
            <person name="Starnawski P."/>
            <person name="Kjeldsen K.U."/>
            <person name="Scott M.B."/>
            <person name="Nunoura T."/>
            <person name="Banfield J.F."/>
            <person name="Schramm A."/>
            <person name="Baker B.J."/>
            <person name="Spang A."/>
            <person name="Ettema T.J.G."/>
        </authorList>
    </citation>
    <scope>NUCLEOTIDE SEQUENCE</scope>
    <source>
        <strain evidence="2">LCB_4</strain>
    </source>
</reference>
<dbReference type="NCBIfam" id="TIGR00451">
    <property type="entry name" value="unchar_dom_2"/>
    <property type="match status" value="1"/>
</dbReference>
<dbReference type="SMART" id="SM00359">
    <property type="entry name" value="PUA"/>
    <property type="match status" value="1"/>
</dbReference>
<dbReference type="PANTHER" id="PTHR22798:SF0">
    <property type="entry name" value="MALIGNANT T-CELL-AMPLIFIED SEQUENCE 1"/>
    <property type="match status" value="1"/>
</dbReference>
<dbReference type="PANTHER" id="PTHR22798">
    <property type="entry name" value="MCT-1 PROTEIN"/>
    <property type="match status" value="1"/>
</dbReference>
<dbReference type="InterPro" id="IPR022430">
    <property type="entry name" value="CHP03684"/>
</dbReference>
<evidence type="ECO:0000259" key="1">
    <source>
        <dbReference type="SMART" id="SM00359"/>
    </source>
</evidence>
<dbReference type="SUPFAM" id="SSF88697">
    <property type="entry name" value="PUA domain-like"/>
    <property type="match status" value="1"/>
</dbReference>
<dbReference type="KEGG" id="oyw:OdinLCB4_002385"/>
<dbReference type="Proteomes" id="UP000186851">
    <property type="component" value="Chromosome"/>
</dbReference>
<dbReference type="PROSITE" id="PS50890">
    <property type="entry name" value="PUA"/>
    <property type="match status" value="1"/>
</dbReference>
<dbReference type="InterPro" id="IPR016437">
    <property type="entry name" value="MCT-1/Tma20"/>
</dbReference>
<dbReference type="InterPro" id="IPR015947">
    <property type="entry name" value="PUA-like_sf"/>
</dbReference>
<gene>
    <name evidence="2" type="ORF">OdinLCB4_002385</name>
</gene>
<name>A0AAF0D339_ODILC</name>